<dbReference type="InterPro" id="IPR036085">
    <property type="entry name" value="PAZ_dom_sf"/>
</dbReference>
<feature type="domain" description="Argonaute linker 1" evidence="1">
    <location>
        <begin position="9"/>
        <end position="59"/>
    </location>
</feature>
<protein>
    <recommendedName>
        <fullName evidence="1">Argonaute linker 1 domain-containing protein</fullName>
    </recommendedName>
</protein>
<evidence type="ECO:0000313" key="2">
    <source>
        <dbReference type="EMBL" id="SJK99344.1"/>
    </source>
</evidence>
<dbReference type="SMART" id="SM01163">
    <property type="entry name" value="DUF1785"/>
    <property type="match status" value="1"/>
</dbReference>
<gene>
    <name evidence="2" type="ORF">ARMOST_02637</name>
</gene>
<reference evidence="3" key="1">
    <citation type="journal article" date="2017" name="Nat. Ecol. Evol.">
        <title>Genome expansion and lineage-specific genetic innovations in the forest pathogenic fungi Armillaria.</title>
        <authorList>
            <person name="Sipos G."/>
            <person name="Prasanna A.N."/>
            <person name="Walter M.C."/>
            <person name="O'Connor E."/>
            <person name="Balint B."/>
            <person name="Krizsan K."/>
            <person name="Kiss B."/>
            <person name="Hess J."/>
            <person name="Varga T."/>
            <person name="Slot J."/>
            <person name="Riley R."/>
            <person name="Boka B."/>
            <person name="Rigling D."/>
            <person name="Barry K."/>
            <person name="Lee J."/>
            <person name="Mihaltcheva S."/>
            <person name="LaButti K."/>
            <person name="Lipzen A."/>
            <person name="Waldron R."/>
            <person name="Moloney N.M."/>
            <person name="Sperisen C."/>
            <person name="Kredics L."/>
            <person name="Vagvoelgyi C."/>
            <person name="Patrignani A."/>
            <person name="Fitzpatrick D."/>
            <person name="Nagy I."/>
            <person name="Doyle S."/>
            <person name="Anderson J.B."/>
            <person name="Grigoriev I.V."/>
            <person name="Gueldener U."/>
            <person name="Muensterkoetter M."/>
            <person name="Nagy L.G."/>
        </authorList>
    </citation>
    <scope>NUCLEOTIDE SEQUENCE [LARGE SCALE GENOMIC DNA]</scope>
    <source>
        <strain evidence="3">C18/9</strain>
    </source>
</reference>
<dbReference type="InterPro" id="IPR014811">
    <property type="entry name" value="ArgoL1"/>
</dbReference>
<dbReference type="SUPFAM" id="SSF101690">
    <property type="entry name" value="PAZ domain"/>
    <property type="match status" value="2"/>
</dbReference>
<evidence type="ECO:0000313" key="3">
    <source>
        <dbReference type="Proteomes" id="UP000219338"/>
    </source>
</evidence>
<dbReference type="Proteomes" id="UP000219338">
    <property type="component" value="Unassembled WGS sequence"/>
</dbReference>
<proteinExistence type="predicted"/>
<dbReference type="AlphaFoldDB" id="A0A284QS86"/>
<dbReference type="Pfam" id="PF08699">
    <property type="entry name" value="ArgoL1"/>
    <property type="match status" value="1"/>
</dbReference>
<organism evidence="2 3">
    <name type="scientific">Armillaria ostoyae</name>
    <name type="common">Armillaria root rot fungus</name>
    <dbReference type="NCBI Taxonomy" id="47428"/>
    <lineage>
        <taxon>Eukaryota</taxon>
        <taxon>Fungi</taxon>
        <taxon>Dikarya</taxon>
        <taxon>Basidiomycota</taxon>
        <taxon>Agaricomycotina</taxon>
        <taxon>Agaricomycetes</taxon>
        <taxon>Agaricomycetidae</taxon>
        <taxon>Agaricales</taxon>
        <taxon>Marasmiineae</taxon>
        <taxon>Physalacriaceae</taxon>
        <taxon>Armillaria</taxon>
    </lineage>
</organism>
<evidence type="ECO:0000259" key="1">
    <source>
        <dbReference type="SMART" id="SM01163"/>
    </source>
</evidence>
<accession>A0A284QS86</accession>
<dbReference type="Gene3D" id="2.170.260.10">
    <property type="entry name" value="paz domain"/>
    <property type="match status" value="1"/>
</dbReference>
<name>A0A284QS86_ARMOS</name>
<dbReference type="OrthoDB" id="3053617at2759"/>
<dbReference type="STRING" id="47428.A0A284QS86"/>
<keyword evidence="3" id="KW-1185">Reference proteome</keyword>
<sequence>MEPPLNHPFRVRSFFNDKIKAPLGNMPLEAWQGYFQSVRPALNRLIVNLDISTGVMFKSGSLVETCVEFFSGYRRGEDANKWLRAQSVPVMQRRRLQTFLFGVKVEAQTAAGGKKLVTIHKLTERDAASTMFTPTGGAQTSVAQLRAG</sequence>
<dbReference type="EMBL" id="FUEG01000002">
    <property type="protein sequence ID" value="SJK99344.1"/>
    <property type="molecule type" value="Genomic_DNA"/>
</dbReference>